<dbReference type="Proteomes" id="UP001501231">
    <property type="component" value="Unassembled WGS sequence"/>
</dbReference>
<reference evidence="2 3" key="1">
    <citation type="journal article" date="2019" name="Int. J. Syst. Evol. Microbiol.">
        <title>The Global Catalogue of Microorganisms (GCM) 10K type strain sequencing project: providing services to taxonomists for standard genome sequencing and annotation.</title>
        <authorList>
            <consortium name="The Broad Institute Genomics Platform"/>
            <consortium name="The Broad Institute Genome Sequencing Center for Infectious Disease"/>
            <person name="Wu L."/>
            <person name="Ma J."/>
        </authorList>
    </citation>
    <scope>NUCLEOTIDE SEQUENCE [LARGE SCALE GENOMIC DNA]</scope>
    <source>
        <strain evidence="2 3">JCM 3325</strain>
    </source>
</reference>
<evidence type="ECO:0000313" key="2">
    <source>
        <dbReference type="EMBL" id="GAA2427058.1"/>
    </source>
</evidence>
<gene>
    <name evidence="2" type="ORF">GCM10010191_44760</name>
</gene>
<evidence type="ECO:0000256" key="1">
    <source>
        <dbReference type="SAM" id="Phobius"/>
    </source>
</evidence>
<feature type="transmembrane region" description="Helical" evidence="1">
    <location>
        <begin position="99"/>
        <end position="121"/>
    </location>
</feature>
<name>A0ABN3JCT1_9ACTN</name>
<accession>A0ABN3JCT1</accession>
<feature type="transmembrane region" description="Helical" evidence="1">
    <location>
        <begin position="59"/>
        <end position="79"/>
    </location>
</feature>
<proteinExistence type="predicted"/>
<comment type="caution">
    <text evidence="2">The sequence shown here is derived from an EMBL/GenBank/DDBJ whole genome shotgun (WGS) entry which is preliminary data.</text>
</comment>
<dbReference type="EMBL" id="BAAARW010000016">
    <property type="protein sequence ID" value="GAA2427058.1"/>
    <property type="molecule type" value="Genomic_DNA"/>
</dbReference>
<keyword evidence="1" id="KW-0472">Membrane</keyword>
<sequence>MLEVMIPWMSELLQNAAHLVQGTAHMPLSDIGGALTPGQVVPTPGGGTPPPGFRKLEAMLSWMAWIVFGLCVAGVLIVAGRMAIKHQSGQGGAHASSLVWVLTACILAASASLLVTGILSVQE</sequence>
<protein>
    <recommendedName>
        <fullName evidence="4">Conjugal transfer protein TrbC</fullName>
    </recommendedName>
</protein>
<keyword evidence="1" id="KW-0812">Transmembrane</keyword>
<keyword evidence="1" id="KW-1133">Transmembrane helix</keyword>
<evidence type="ECO:0008006" key="4">
    <source>
        <dbReference type="Google" id="ProtNLM"/>
    </source>
</evidence>
<keyword evidence="3" id="KW-1185">Reference proteome</keyword>
<evidence type="ECO:0000313" key="3">
    <source>
        <dbReference type="Proteomes" id="UP001501231"/>
    </source>
</evidence>
<organism evidence="2 3">
    <name type="scientific">Actinomadura vinacea</name>
    <dbReference type="NCBI Taxonomy" id="115336"/>
    <lineage>
        <taxon>Bacteria</taxon>
        <taxon>Bacillati</taxon>
        <taxon>Actinomycetota</taxon>
        <taxon>Actinomycetes</taxon>
        <taxon>Streptosporangiales</taxon>
        <taxon>Thermomonosporaceae</taxon>
        <taxon>Actinomadura</taxon>
    </lineage>
</organism>